<sequence>ANGGNNFDQRKEGEFIIRGHTPKMSQAKKRVIRGIILSDQDEPILGVNISEIGKYDIVTTSNLDGEFILEVEDKDFVYIELSGMHFERYLKCEPNEDFKRIVFQSKGSKKEERKSERLLKEWKKLNENR</sequence>
<gene>
    <name evidence="1" type="ORF">C9994_13860</name>
</gene>
<feature type="non-terminal residue" evidence="1">
    <location>
        <position position="1"/>
    </location>
</feature>
<accession>A0A2T4DFE3</accession>
<dbReference type="AlphaFoldDB" id="A0A2T4DFE3"/>
<dbReference type="SUPFAM" id="SSF49464">
    <property type="entry name" value="Carboxypeptidase regulatory domain-like"/>
    <property type="match status" value="1"/>
</dbReference>
<evidence type="ECO:0000313" key="1">
    <source>
        <dbReference type="EMBL" id="PTB92550.1"/>
    </source>
</evidence>
<dbReference type="EMBL" id="PYVU01000213">
    <property type="protein sequence ID" value="PTB92550.1"/>
    <property type="molecule type" value="Genomic_DNA"/>
</dbReference>
<evidence type="ECO:0008006" key="3">
    <source>
        <dbReference type="Google" id="ProtNLM"/>
    </source>
</evidence>
<protein>
    <recommendedName>
        <fullName evidence="3">TonB-dependent receptor</fullName>
    </recommendedName>
</protein>
<evidence type="ECO:0000313" key="2">
    <source>
        <dbReference type="Proteomes" id="UP000240608"/>
    </source>
</evidence>
<organism evidence="1 2">
    <name type="scientific">Marivirga lumbricoides</name>
    <dbReference type="NCBI Taxonomy" id="1046115"/>
    <lineage>
        <taxon>Bacteria</taxon>
        <taxon>Pseudomonadati</taxon>
        <taxon>Bacteroidota</taxon>
        <taxon>Cytophagia</taxon>
        <taxon>Cytophagales</taxon>
        <taxon>Marivirgaceae</taxon>
        <taxon>Marivirga</taxon>
    </lineage>
</organism>
<dbReference type="Proteomes" id="UP000240608">
    <property type="component" value="Unassembled WGS sequence"/>
</dbReference>
<proteinExistence type="predicted"/>
<comment type="caution">
    <text evidence="1">The sequence shown here is derived from an EMBL/GenBank/DDBJ whole genome shotgun (WGS) entry which is preliminary data.</text>
</comment>
<reference evidence="1 2" key="1">
    <citation type="submission" date="2018-03" db="EMBL/GenBank/DDBJ databases">
        <title>Cross-interface Injection: A General Nanoliter Liquid Handling Method Applied to Single Cells Genome Amplification Automated Nanoliter Liquid Handling Applied to Single Cell Multiple Displacement Amplification.</title>
        <authorList>
            <person name="Yun J."/>
            <person name="Xu P."/>
            <person name="Xu J."/>
            <person name="Dai X."/>
            <person name="Wang Y."/>
            <person name="Zheng X."/>
            <person name="Cao C."/>
            <person name="Yi Q."/>
            <person name="Zhu Y."/>
            <person name="Wang L."/>
            <person name="Dong Z."/>
            <person name="Huang Y."/>
            <person name="Huang L."/>
            <person name="Du W."/>
        </authorList>
    </citation>
    <scope>NUCLEOTIDE SEQUENCE [LARGE SCALE GENOMIC DNA]</scope>
    <source>
        <strain evidence="1 2">Z-D1-2</strain>
    </source>
</reference>
<name>A0A2T4DFE3_9BACT</name>
<dbReference type="InterPro" id="IPR008969">
    <property type="entry name" value="CarboxyPept-like_regulatory"/>
</dbReference>